<gene>
    <name evidence="3" type="ORF">ACFP0N_22865</name>
</gene>
<dbReference type="GO" id="GO:0016787">
    <property type="term" value="F:hydrolase activity"/>
    <property type="evidence" value="ECO:0007669"/>
    <property type="project" value="UniProtKB-KW"/>
</dbReference>
<evidence type="ECO:0000256" key="1">
    <source>
        <dbReference type="SAM" id="MobiDB-lite"/>
    </source>
</evidence>
<dbReference type="RefSeq" id="WP_313767104.1">
    <property type="nucleotide sequence ID" value="NZ_BAAAVH010000020.1"/>
</dbReference>
<dbReference type="EMBL" id="JBHSOD010000031">
    <property type="protein sequence ID" value="MFC5887811.1"/>
    <property type="molecule type" value="Genomic_DNA"/>
</dbReference>
<feature type="region of interest" description="Disordered" evidence="1">
    <location>
        <begin position="1"/>
        <end position="30"/>
    </location>
</feature>
<dbReference type="SUPFAM" id="SSF53474">
    <property type="entry name" value="alpha/beta-Hydrolases"/>
    <property type="match status" value="1"/>
</dbReference>
<dbReference type="PANTHER" id="PTHR43798">
    <property type="entry name" value="MONOACYLGLYCEROL LIPASE"/>
    <property type="match status" value="1"/>
</dbReference>
<reference evidence="4" key="1">
    <citation type="journal article" date="2019" name="Int. J. Syst. Evol. Microbiol.">
        <title>The Global Catalogue of Microorganisms (GCM) 10K type strain sequencing project: providing services to taxonomists for standard genome sequencing and annotation.</title>
        <authorList>
            <consortium name="The Broad Institute Genomics Platform"/>
            <consortium name="The Broad Institute Genome Sequencing Center for Infectious Disease"/>
            <person name="Wu L."/>
            <person name="Ma J."/>
        </authorList>
    </citation>
    <scope>NUCLEOTIDE SEQUENCE [LARGE SCALE GENOMIC DNA]</scope>
    <source>
        <strain evidence="4">CGMCC 4.1469</strain>
    </source>
</reference>
<organism evidence="3 4">
    <name type="scientific">Kitasatospora aburaviensis</name>
    <dbReference type="NCBI Taxonomy" id="67265"/>
    <lineage>
        <taxon>Bacteria</taxon>
        <taxon>Bacillati</taxon>
        <taxon>Actinomycetota</taxon>
        <taxon>Actinomycetes</taxon>
        <taxon>Kitasatosporales</taxon>
        <taxon>Streptomycetaceae</taxon>
        <taxon>Kitasatospora</taxon>
    </lineage>
</organism>
<sequence length="261" mass="28140">MTDHRTPARPAHQGRAGHRTHQGWETRRTHRTVDLPGVTLAYQEHGRPGAPPLVLLHALGERARDWDGVLPELAPHHHVFALDLRGHGDSGRPGAYGVELMRDDVLGFLDALGLDRVDVVGHSMGGVVAYLLAQEHPARIGRLVLEDIPVPYPRPASPVAEAPAEPVDFDWAVVRAVKAQLDTPDPVWLERMAAVTAPTLVVAGGPTSHVPQDRIAELADRIPDCRVVTIDAGHLVHHSRPAEYVALVAPFLDPAGRGGGS</sequence>
<keyword evidence="3" id="KW-0378">Hydrolase</keyword>
<protein>
    <submittedName>
        <fullName evidence="3">Alpha/beta fold hydrolase</fullName>
    </submittedName>
</protein>
<dbReference type="PRINTS" id="PR00111">
    <property type="entry name" value="ABHYDROLASE"/>
</dbReference>
<dbReference type="Pfam" id="PF00561">
    <property type="entry name" value="Abhydrolase_1"/>
    <property type="match status" value="1"/>
</dbReference>
<dbReference type="Gene3D" id="3.40.50.1820">
    <property type="entry name" value="alpha/beta hydrolase"/>
    <property type="match status" value="1"/>
</dbReference>
<dbReference type="InterPro" id="IPR050266">
    <property type="entry name" value="AB_hydrolase_sf"/>
</dbReference>
<dbReference type="InterPro" id="IPR029058">
    <property type="entry name" value="AB_hydrolase_fold"/>
</dbReference>
<evidence type="ECO:0000313" key="3">
    <source>
        <dbReference type="EMBL" id="MFC5887811.1"/>
    </source>
</evidence>
<dbReference type="PANTHER" id="PTHR43798:SF5">
    <property type="entry name" value="MONOACYLGLYCEROL LIPASE ABHD6"/>
    <property type="match status" value="1"/>
</dbReference>
<feature type="domain" description="AB hydrolase-1" evidence="2">
    <location>
        <begin position="51"/>
        <end position="150"/>
    </location>
</feature>
<evidence type="ECO:0000313" key="4">
    <source>
        <dbReference type="Proteomes" id="UP001596067"/>
    </source>
</evidence>
<keyword evidence="4" id="KW-1185">Reference proteome</keyword>
<dbReference type="InterPro" id="IPR000073">
    <property type="entry name" value="AB_hydrolase_1"/>
</dbReference>
<dbReference type="Proteomes" id="UP001596067">
    <property type="component" value="Unassembled WGS sequence"/>
</dbReference>
<accession>A0ABW1F3G6</accession>
<proteinExistence type="predicted"/>
<comment type="caution">
    <text evidence="3">The sequence shown here is derived from an EMBL/GenBank/DDBJ whole genome shotgun (WGS) entry which is preliminary data.</text>
</comment>
<evidence type="ECO:0000259" key="2">
    <source>
        <dbReference type="Pfam" id="PF00561"/>
    </source>
</evidence>
<name>A0ABW1F3G6_9ACTN</name>